<proteinExistence type="predicted"/>
<dbReference type="PANTHER" id="PTHR30055">
    <property type="entry name" value="HTH-TYPE TRANSCRIPTIONAL REGULATOR RUTR"/>
    <property type="match status" value="1"/>
</dbReference>
<keyword evidence="2 4" id="KW-0238">DNA-binding</keyword>
<evidence type="ECO:0000313" key="6">
    <source>
        <dbReference type="EMBL" id="RKR73568.1"/>
    </source>
</evidence>
<gene>
    <name evidence="6" type="ORF">C8E83_0661</name>
</gene>
<dbReference type="Gene3D" id="1.10.357.10">
    <property type="entry name" value="Tetracycline Repressor, domain 2"/>
    <property type="match status" value="1"/>
</dbReference>
<feature type="DNA-binding region" description="H-T-H motif" evidence="4">
    <location>
        <begin position="33"/>
        <end position="52"/>
    </location>
</feature>
<dbReference type="InterPro" id="IPR001647">
    <property type="entry name" value="HTH_TetR"/>
</dbReference>
<accession>A0A495IDM0</accession>
<dbReference type="PANTHER" id="PTHR30055:SF234">
    <property type="entry name" value="HTH-TYPE TRANSCRIPTIONAL REGULATOR BETI"/>
    <property type="match status" value="1"/>
</dbReference>
<evidence type="ECO:0000256" key="1">
    <source>
        <dbReference type="ARBA" id="ARBA00023015"/>
    </source>
</evidence>
<dbReference type="InterPro" id="IPR036271">
    <property type="entry name" value="Tet_transcr_reg_TetR-rel_C_sf"/>
</dbReference>
<dbReference type="Proteomes" id="UP000280008">
    <property type="component" value="Unassembled WGS sequence"/>
</dbReference>
<dbReference type="SUPFAM" id="SSF46689">
    <property type="entry name" value="Homeodomain-like"/>
    <property type="match status" value="1"/>
</dbReference>
<keyword evidence="7" id="KW-1185">Reference proteome</keyword>
<reference evidence="6 7" key="1">
    <citation type="submission" date="2018-10" db="EMBL/GenBank/DDBJ databases">
        <title>Sequencing the genomes of 1000 actinobacteria strains.</title>
        <authorList>
            <person name="Klenk H.-P."/>
        </authorList>
    </citation>
    <scope>NUCLEOTIDE SEQUENCE [LARGE SCALE GENOMIC DNA]</scope>
    <source>
        <strain evidence="6 7">DSM 17894</strain>
    </source>
</reference>
<dbReference type="PROSITE" id="PS50977">
    <property type="entry name" value="HTH_TETR_2"/>
    <property type="match status" value="1"/>
</dbReference>
<dbReference type="InterPro" id="IPR050109">
    <property type="entry name" value="HTH-type_TetR-like_transc_reg"/>
</dbReference>
<evidence type="ECO:0000256" key="2">
    <source>
        <dbReference type="ARBA" id="ARBA00023125"/>
    </source>
</evidence>
<evidence type="ECO:0000256" key="3">
    <source>
        <dbReference type="ARBA" id="ARBA00023163"/>
    </source>
</evidence>
<dbReference type="SUPFAM" id="SSF48498">
    <property type="entry name" value="Tetracyclin repressor-like, C-terminal domain"/>
    <property type="match status" value="1"/>
</dbReference>
<protein>
    <submittedName>
        <fullName evidence="6">TetR family transcriptional regulator</fullName>
    </submittedName>
</protein>
<keyword evidence="3" id="KW-0804">Transcription</keyword>
<dbReference type="AlphaFoldDB" id="A0A495IDM0"/>
<dbReference type="EMBL" id="RBKS01000001">
    <property type="protein sequence ID" value="RKR73568.1"/>
    <property type="molecule type" value="Genomic_DNA"/>
</dbReference>
<name>A0A495IDM0_9MICO</name>
<dbReference type="OrthoDB" id="5177743at2"/>
<dbReference type="Pfam" id="PF00440">
    <property type="entry name" value="TetR_N"/>
    <property type="match status" value="1"/>
</dbReference>
<dbReference type="GO" id="GO:0003700">
    <property type="term" value="F:DNA-binding transcription factor activity"/>
    <property type="evidence" value="ECO:0007669"/>
    <property type="project" value="TreeGrafter"/>
</dbReference>
<organism evidence="6 7">
    <name type="scientific">Frondihabitans australicus</name>
    <dbReference type="NCBI Taxonomy" id="386892"/>
    <lineage>
        <taxon>Bacteria</taxon>
        <taxon>Bacillati</taxon>
        <taxon>Actinomycetota</taxon>
        <taxon>Actinomycetes</taxon>
        <taxon>Micrococcales</taxon>
        <taxon>Microbacteriaceae</taxon>
        <taxon>Frondihabitans</taxon>
    </lineage>
</organism>
<evidence type="ECO:0000313" key="7">
    <source>
        <dbReference type="Proteomes" id="UP000280008"/>
    </source>
</evidence>
<dbReference type="RefSeq" id="WP_121368421.1">
    <property type="nucleotide sequence ID" value="NZ_RBKS01000001.1"/>
</dbReference>
<evidence type="ECO:0000256" key="4">
    <source>
        <dbReference type="PROSITE-ProRule" id="PRU00335"/>
    </source>
</evidence>
<comment type="caution">
    <text evidence="6">The sequence shown here is derived from an EMBL/GenBank/DDBJ whole genome shotgun (WGS) entry which is preliminary data.</text>
</comment>
<evidence type="ECO:0000259" key="5">
    <source>
        <dbReference type="PROSITE" id="PS50977"/>
    </source>
</evidence>
<dbReference type="InterPro" id="IPR009057">
    <property type="entry name" value="Homeodomain-like_sf"/>
</dbReference>
<keyword evidence="1" id="KW-0805">Transcription regulation</keyword>
<feature type="domain" description="HTH tetR-type" evidence="5">
    <location>
        <begin position="10"/>
        <end position="70"/>
    </location>
</feature>
<dbReference type="GO" id="GO:0000976">
    <property type="term" value="F:transcription cis-regulatory region binding"/>
    <property type="evidence" value="ECO:0007669"/>
    <property type="project" value="TreeGrafter"/>
</dbReference>
<sequence length="197" mass="21487">MTDTERADAPSSRERLLALVADVILEHGVADLSLSRIARLIGSNNRMLLYYFGSKEELLNQATLAAFERFPRINGMLGRLRGEGPGDALDPAARLLRAWADISHPDNLPFLALFFEAYGIALHLPSANRGYFTRIAEAWVPEVEQMLAGAGVPADAARLRAVQVVSTWRGLQFALLAGTPRDALDAAYAAMIADIVR</sequence>